<keyword evidence="5" id="KW-0560">Oxidoreductase</keyword>
<comment type="caution">
    <text evidence="10">The sequence shown here is derived from an EMBL/GenBank/DDBJ whole genome shotgun (WGS) entry which is preliminary data.</text>
</comment>
<protein>
    <submittedName>
        <fullName evidence="10">Aldehyde ferredoxin oxidoreductase</fullName>
    </submittedName>
</protein>
<evidence type="ECO:0000256" key="3">
    <source>
        <dbReference type="ARBA" id="ARBA00022485"/>
    </source>
</evidence>
<dbReference type="Gene3D" id="1.10.599.10">
    <property type="entry name" value="Aldehyde Ferredoxin Oxidoreductase Protein, subunit A, domain 3"/>
    <property type="match status" value="1"/>
</dbReference>
<evidence type="ECO:0000256" key="6">
    <source>
        <dbReference type="ARBA" id="ARBA00023004"/>
    </source>
</evidence>
<keyword evidence="3" id="KW-0004">4Fe-4S</keyword>
<dbReference type="InterPro" id="IPR036021">
    <property type="entry name" value="Tungsten_al_ferr_oxy-like_C"/>
</dbReference>
<proteinExistence type="inferred from homology"/>
<gene>
    <name evidence="10" type="ORF">CSA56_10290</name>
</gene>
<dbReference type="InterPro" id="IPR013984">
    <property type="entry name" value="Ald_Fedxn_OxRdtase_dom2"/>
</dbReference>
<evidence type="ECO:0000259" key="9">
    <source>
        <dbReference type="SMART" id="SM00790"/>
    </source>
</evidence>
<evidence type="ECO:0000256" key="5">
    <source>
        <dbReference type="ARBA" id="ARBA00023002"/>
    </source>
</evidence>
<accession>A0A2G6KDG5</accession>
<dbReference type="SUPFAM" id="SSF48310">
    <property type="entry name" value="Aldehyde ferredoxin oxidoreductase, C-terminal domains"/>
    <property type="match status" value="1"/>
</dbReference>
<evidence type="ECO:0000256" key="2">
    <source>
        <dbReference type="ARBA" id="ARBA00011032"/>
    </source>
</evidence>
<keyword evidence="7" id="KW-0411">Iron-sulfur</keyword>
<dbReference type="PANTHER" id="PTHR30038:SF0">
    <property type="entry name" value="TUNGSTEN-CONTAINING ALDEHYDE FERREDOXIN OXIDOREDUCTASE"/>
    <property type="match status" value="1"/>
</dbReference>
<dbReference type="Proteomes" id="UP000230821">
    <property type="component" value="Unassembled WGS sequence"/>
</dbReference>
<dbReference type="Pfam" id="PF01314">
    <property type="entry name" value="AFOR_C"/>
    <property type="match status" value="1"/>
</dbReference>
<dbReference type="GO" id="GO:0009055">
    <property type="term" value="F:electron transfer activity"/>
    <property type="evidence" value="ECO:0007669"/>
    <property type="project" value="InterPro"/>
</dbReference>
<evidence type="ECO:0000256" key="8">
    <source>
        <dbReference type="ARBA" id="ARBA00049934"/>
    </source>
</evidence>
<evidence type="ECO:0000256" key="4">
    <source>
        <dbReference type="ARBA" id="ARBA00022723"/>
    </source>
</evidence>
<dbReference type="SUPFAM" id="SSF56228">
    <property type="entry name" value="Aldehyde ferredoxin oxidoreductase, N-terminal domain"/>
    <property type="match status" value="1"/>
</dbReference>
<dbReference type="GO" id="GO:0046872">
    <property type="term" value="F:metal ion binding"/>
    <property type="evidence" value="ECO:0007669"/>
    <property type="project" value="UniProtKB-KW"/>
</dbReference>
<keyword evidence="6" id="KW-0408">Iron</keyword>
<dbReference type="InterPro" id="IPR013985">
    <property type="entry name" value="Ald_Fedxn_OxRdtase_dom3"/>
</dbReference>
<organism evidence="10 11">
    <name type="scientific">candidate division KSB3 bacterium</name>
    <dbReference type="NCBI Taxonomy" id="2044937"/>
    <lineage>
        <taxon>Bacteria</taxon>
        <taxon>candidate division KSB3</taxon>
    </lineage>
</organism>
<dbReference type="Gene3D" id="1.10.569.10">
    <property type="entry name" value="Aldehyde Ferredoxin Oxidoreductase Protein, subunit A, domain 2"/>
    <property type="match status" value="1"/>
</dbReference>
<reference evidence="10 11" key="1">
    <citation type="submission" date="2017-10" db="EMBL/GenBank/DDBJ databases">
        <title>Novel microbial diversity and functional potential in the marine mammal oral microbiome.</title>
        <authorList>
            <person name="Dudek N.K."/>
            <person name="Sun C.L."/>
            <person name="Burstein D."/>
            <person name="Kantor R.S."/>
            <person name="Aliaga Goltsman D.S."/>
            <person name="Bik E.M."/>
            <person name="Thomas B.C."/>
            <person name="Banfield J.F."/>
            <person name="Relman D.A."/>
        </authorList>
    </citation>
    <scope>NUCLEOTIDE SEQUENCE [LARGE SCALE GENOMIC DNA]</scope>
    <source>
        <strain evidence="10">DOLJORAL78_47_16</strain>
    </source>
</reference>
<evidence type="ECO:0000313" key="10">
    <source>
        <dbReference type="EMBL" id="PIE33708.1"/>
    </source>
</evidence>
<dbReference type="SMART" id="SM00790">
    <property type="entry name" value="AFOR_N"/>
    <property type="match status" value="1"/>
</dbReference>
<name>A0A2G6KDG5_9BACT</name>
<dbReference type="GO" id="GO:0016625">
    <property type="term" value="F:oxidoreductase activity, acting on the aldehyde or oxo group of donors, iron-sulfur protein as acceptor"/>
    <property type="evidence" value="ECO:0007669"/>
    <property type="project" value="InterPro"/>
</dbReference>
<dbReference type="Gene3D" id="3.60.9.10">
    <property type="entry name" value="Aldehyde ferredoxin oxidoreductase, N-terminal domain"/>
    <property type="match status" value="1"/>
</dbReference>
<dbReference type="GO" id="GO:0051539">
    <property type="term" value="F:4 iron, 4 sulfur cluster binding"/>
    <property type="evidence" value="ECO:0007669"/>
    <property type="project" value="UniProtKB-KW"/>
</dbReference>
<dbReference type="Pfam" id="PF02730">
    <property type="entry name" value="AFOR_N"/>
    <property type="match status" value="1"/>
</dbReference>
<evidence type="ECO:0000256" key="7">
    <source>
        <dbReference type="ARBA" id="ARBA00023014"/>
    </source>
</evidence>
<dbReference type="InterPro" id="IPR013983">
    <property type="entry name" value="Ald_Fedxn_OxRdtase_N"/>
</dbReference>
<keyword evidence="4" id="KW-0479">Metal-binding</keyword>
<dbReference type="InterPro" id="IPR051919">
    <property type="entry name" value="W-dependent_AOR"/>
</dbReference>
<comment type="cofactor">
    <cofactor evidence="1">
        <name>[4Fe-4S] cluster</name>
        <dbReference type="ChEBI" id="CHEBI:49883"/>
    </cofactor>
</comment>
<comment type="similarity">
    <text evidence="2">Belongs to the AOR/FOR family.</text>
</comment>
<feature type="domain" description="Aldehyde ferredoxin oxidoreductase N-terminal" evidence="9">
    <location>
        <begin position="6"/>
        <end position="210"/>
    </location>
</feature>
<dbReference type="PANTHER" id="PTHR30038">
    <property type="entry name" value="ALDEHYDE FERREDOXIN OXIDOREDUCTASE"/>
    <property type="match status" value="1"/>
</dbReference>
<evidence type="ECO:0000256" key="1">
    <source>
        <dbReference type="ARBA" id="ARBA00001966"/>
    </source>
</evidence>
<dbReference type="InterPro" id="IPR036503">
    <property type="entry name" value="Ald_Fedxn_OxRdtase_N_sf"/>
</dbReference>
<dbReference type="EMBL" id="PDSK01000095">
    <property type="protein sequence ID" value="PIE33708.1"/>
    <property type="molecule type" value="Genomic_DNA"/>
</dbReference>
<evidence type="ECO:0000313" key="11">
    <source>
        <dbReference type="Proteomes" id="UP000230821"/>
    </source>
</evidence>
<dbReference type="InterPro" id="IPR001203">
    <property type="entry name" value="OxRdtase_Ald_Fedxn_C"/>
</dbReference>
<comment type="cofactor">
    <cofactor evidence="8">
        <name>tungstopterin</name>
        <dbReference type="ChEBI" id="CHEBI:30402"/>
    </cofactor>
</comment>
<sequence length="605" mass="66031">MLMYAYAGTILYVNLSTKEIRTDSFDEQFARLFLGGNGFSAKLIYDTVPANTHPLAEENAVVFALGPLNGTTLWGAGRGHVASFSPLTGYFADSNFGGNFASVFKKAGFDAVVISGKSPEPVYIMIDDNTVALKDATELWGGSTEETHTLLVEKEGKGIESASIGPAGEQEVLFANIICSGVRVSAAGRGGLGAVLGSKQCKALVVRGTHETTIADQEQLTAYQKSYFPVLRDNAKALTALGTPVLVNMINKLGRLATRNNSRETFELAHDISGEVIEEQYKQKNVACLRCPVACGKLVYVPSGAFADESVKMPEYETIYAFGSMLENNDIVSIFNANTMCDRMGLDTITMGVTLSFVAECLEKGMVSSEELGDTVTFGPNEHLAELVELTAHKQGIGEWLALGSEQLADRFGGNARDLLYSVQGMEIAGHSARGIRSMGLAYATSTRGGSHHDARPDYRETDDDPGLKAHASYCVKSQNYTAIIDSLVLCRFIAERSLGTQVSEPLKDVLKYVTGWELSLEEIEAAGERIYTLERLMNTRRGVDRSQDRLPYKVMNEPIPDGPVKGRYCPENNLQTMLDEYYRLRGWDENGIPTRETLSRLQIA</sequence>
<dbReference type="AlphaFoldDB" id="A0A2G6KDG5"/>